<dbReference type="EMBL" id="SNWQ01000011">
    <property type="protein sequence ID" value="TDO46246.1"/>
    <property type="molecule type" value="Genomic_DNA"/>
</dbReference>
<dbReference type="InterPro" id="IPR028082">
    <property type="entry name" value="Peripla_BP_I"/>
</dbReference>
<evidence type="ECO:0000256" key="2">
    <source>
        <dbReference type="ARBA" id="ARBA00023015"/>
    </source>
</evidence>
<dbReference type="RefSeq" id="WP_133802131.1">
    <property type="nucleotide sequence ID" value="NZ_SNWQ01000011.1"/>
</dbReference>
<dbReference type="SUPFAM" id="SSF53822">
    <property type="entry name" value="Periplasmic binding protein-like I"/>
    <property type="match status" value="1"/>
</dbReference>
<evidence type="ECO:0000313" key="6">
    <source>
        <dbReference type="EMBL" id="TDO46246.1"/>
    </source>
</evidence>
<dbReference type="GO" id="GO:0000976">
    <property type="term" value="F:transcription cis-regulatory region binding"/>
    <property type="evidence" value="ECO:0007669"/>
    <property type="project" value="TreeGrafter"/>
</dbReference>
<dbReference type="InterPro" id="IPR010982">
    <property type="entry name" value="Lambda_DNA-bd_dom_sf"/>
</dbReference>
<dbReference type="PANTHER" id="PTHR30146">
    <property type="entry name" value="LACI-RELATED TRANSCRIPTIONAL REPRESSOR"/>
    <property type="match status" value="1"/>
</dbReference>
<evidence type="ECO:0000256" key="1">
    <source>
        <dbReference type="ARBA" id="ARBA00022491"/>
    </source>
</evidence>
<dbReference type="Pfam" id="PF13377">
    <property type="entry name" value="Peripla_BP_3"/>
    <property type="match status" value="1"/>
</dbReference>
<evidence type="ECO:0000313" key="7">
    <source>
        <dbReference type="Proteomes" id="UP000295388"/>
    </source>
</evidence>
<sequence length="348" mass="37650">MARIGIRQVAAEAGVSMTTVSHVLNDVPNAQVRAETRERVLLAAQRLGYTPNRMARSLRTRRTGALGLISDSIATTPYAGQLILGAQRAAQEHGYMIVLFNTEDDPVVEERELQALTDYQVDGVIYATMYHRVVSVPQALANRPLVLLDAEPADAQAVDGDKGGGVPWVVPDEVAGGRTATEELTANGHRRIGFVTNVDDVPATSGRLQGYQEALAAAGLQFDPALVISDESESWGGYRAARFLLERGDRPTALFCYNDRMAMGAYRAAAELGLRIPGDLSVVGFDDQELITLGLYPELTSVALPHFDMGYWAGERLVEVLDDTDQSAPVSRLTMPCPLVRRSSVAPV</sequence>
<name>A0A4R6KAC7_9ACTN</name>
<dbReference type="SUPFAM" id="SSF47413">
    <property type="entry name" value="lambda repressor-like DNA-binding domains"/>
    <property type="match status" value="1"/>
</dbReference>
<dbReference type="CDD" id="cd01392">
    <property type="entry name" value="HTH_LacI"/>
    <property type="match status" value="1"/>
</dbReference>
<dbReference type="GO" id="GO:0003700">
    <property type="term" value="F:DNA-binding transcription factor activity"/>
    <property type="evidence" value="ECO:0007669"/>
    <property type="project" value="TreeGrafter"/>
</dbReference>
<dbReference type="Pfam" id="PF00356">
    <property type="entry name" value="LacI"/>
    <property type="match status" value="1"/>
</dbReference>
<dbReference type="InterPro" id="IPR046335">
    <property type="entry name" value="LacI/GalR-like_sensor"/>
</dbReference>
<evidence type="ECO:0000256" key="3">
    <source>
        <dbReference type="ARBA" id="ARBA00023125"/>
    </source>
</evidence>
<dbReference type="Gene3D" id="3.40.50.2300">
    <property type="match status" value="2"/>
</dbReference>
<protein>
    <submittedName>
        <fullName evidence="6">LacI family transcriptional regulator</fullName>
    </submittedName>
</protein>
<gene>
    <name evidence="6" type="ORF">EV643_11198</name>
</gene>
<keyword evidence="3" id="KW-0238">DNA-binding</keyword>
<dbReference type="PROSITE" id="PS50932">
    <property type="entry name" value="HTH_LACI_2"/>
    <property type="match status" value="1"/>
</dbReference>
<dbReference type="InterPro" id="IPR000843">
    <property type="entry name" value="HTH_LacI"/>
</dbReference>
<comment type="caution">
    <text evidence="6">The sequence shown here is derived from an EMBL/GenBank/DDBJ whole genome shotgun (WGS) entry which is preliminary data.</text>
</comment>
<feature type="domain" description="HTH lacI-type" evidence="5">
    <location>
        <begin position="4"/>
        <end position="60"/>
    </location>
</feature>
<dbReference type="AlphaFoldDB" id="A0A4R6KAC7"/>
<dbReference type="Proteomes" id="UP000295388">
    <property type="component" value="Unassembled WGS sequence"/>
</dbReference>
<evidence type="ECO:0000259" key="5">
    <source>
        <dbReference type="PROSITE" id="PS50932"/>
    </source>
</evidence>
<proteinExistence type="predicted"/>
<accession>A0A4R6KAC7</accession>
<keyword evidence="2" id="KW-0805">Transcription regulation</keyword>
<keyword evidence="1" id="KW-0678">Repressor</keyword>
<reference evidence="6 7" key="1">
    <citation type="submission" date="2019-03" db="EMBL/GenBank/DDBJ databases">
        <title>Genomic Encyclopedia of Type Strains, Phase III (KMG-III): the genomes of soil and plant-associated and newly described type strains.</title>
        <authorList>
            <person name="Whitman W."/>
        </authorList>
    </citation>
    <scope>NUCLEOTIDE SEQUENCE [LARGE SCALE GENOMIC DNA]</scope>
    <source>
        <strain evidence="6 7">VKM Ac-2527</strain>
    </source>
</reference>
<evidence type="ECO:0000256" key="4">
    <source>
        <dbReference type="ARBA" id="ARBA00023163"/>
    </source>
</evidence>
<dbReference type="SMART" id="SM00354">
    <property type="entry name" value="HTH_LACI"/>
    <property type="match status" value="1"/>
</dbReference>
<dbReference type="Gene3D" id="1.10.260.40">
    <property type="entry name" value="lambda repressor-like DNA-binding domains"/>
    <property type="match status" value="1"/>
</dbReference>
<organism evidence="6 7">
    <name type="scientific">Kribbella caucasensis</name>
    <dbReference type="NCBI Taxonomy" id="2512215"/>
    <lineage>
        <taxon>Bacteria</taxon>
        <taxon>Bacillati</taxon>
        <taxon>Actinomycetota</taxon>
        <taxon>Actinomycetes</taxon>
        <taxon>Propionibacteriales</taxon>
        <taxon>Kribbellaceae</taxon>
        <taxon>Kribbella</taxon>
    </lineage>
</organism>
<keyword evidence="7" id="KW-1185">Reference proteome</keyword>
<keyword evidence="4" id="KW-0804">Transcription</keyword>
<dbReference type="OrthoDB" id="9798934at2"/>
<dbReference type="CDD" id="cd06288">
    <property type="entry name" value="PBP1_sucrose_transcription_regulator"/>
    <property type="match status" value="1"/>
</dbReference>
<dbReference type="PANTHER" id="PTHR30146:SF148">
    <property type="entry name" value="HTH-TYPE TRANSCRIPTIONAL REPRESSOR PURR-RELATED"/>
    <property type="match status" value="1"/>
</dbReference>